<feature type="region of interest" description="Disordered" evidence="9">
    <location>
        <begin position="48"/>
        <end position="68"/>
    </location>
</feature>
<keyword evidence="6 8" id="KW-0472">Membrane</keyword>
<feature type="region of interest" description="Disordered" evidence="9">
    <location>
        <begin position="344"/>
        <end position="368"/>
    </location>
</feature>
<organism evidence="11 12">
    <name type="scientific">Lactococcus allomyrinae</name>
    <dbReference type="NCBI Taxonomy" id="2419773"/>
    <lineage>
        <taxon>Bacteria</taxon>
        <taxon>Bacillati</taxon>
        <taxon>Bacillota</taxon>
        <taxon>Bacilli</taxon>
        <taxon>Lactobacillales</taxon>
        <taxon>Streptococcaceae</taxon>
        <taxon>Lactococcus</taxon>
    </lineage>
</organism>
<evidence type="ECO:0000259" key="10">
    <source>
        <dbReference type="PROSITE" id="PS51779"/>
    </source>
</evidence>
<dbReference type="EMBL" id="CP032627">
    <property type="protein sequence ID" value="AYG00646.1"/>
    <property type="molecule type" value="Genomic_DNA"/>
</dbReference>
<feature type="compositionally biased region" description="Basic and acidic residues" evidence="9">
    <location>
        <begin position="49"/>
        <end position="61"/>
    </location>
</feature>
<keyword evidence="4 8" id="KW-0812">Transmembrane</keyword>
<evidence type="ECO:0000256" key="4">
    <source>
        <dbReference type="ARBA" id="ARBA00022692"/>
    </source>
</evidence>
<dbReference type="KEGG" id="lact:D7I46_05785"/>
<dbReference type="GO" id="GO:0005886">
    <property type="term" value="C:plasma membrane"/>
    <property type="evidence" value="ECO:0007669"/>
    <property type="project" value="UniProtKB-SubCell"/>
</dbReference>
<evidence type="ECO:0000313" key="11">
    <source>
        <dbReference type="EMBL" id="AYG00646.1"/>
    </source>
</evidence>
<evidence type="ECO:0000256" key="7">
    <source>
        <dbReference type="ARBA" id="ARBA00023306"/>
    </source>
</evidence>
<dbReference type="GO" id="GO:0032153">
    <property type="term" value="C:cell division site"/>
    <property type="evidence" value="ECO:0007669"/>
    <property type="project" value="UniProtKB-UniRule"/>
</dbReference>
<dbReference type="InterPro" id="IPR026580">
    <property type="entry name" value="DivIB"/>
</dbReference>
<feature type="domain" description="POTRA" evidence="10">
    <location>
        <begin position="127"/>
        <end position="198"/>
    </location>
</feature>
<dbReference type="Pfam" id="PF08478">
    <property type="entry name" value="POTRA_1"/>
    <property type="match status" value="1"/>
</dbReference>
<evidence type="ECO:0000256" key="6">
    <source>
        <dbReference type="ARBA" id="ARBA00023136"/>
    </source>
</evidence>
<dbReference type="InterPro" id="IPR005548">
    <property type="entry name" value="Cell_div_FtsQ/DivIB_C"/>
</dbReference>
<evidence type="ECO:0000256" key="9">
    <source>
        <dbReference type="SAM" id="MobiDB-lite"/>
    </source>
</evidence>
<evidence type="ECO:0000256" key="8">
    <source>
        <dbReference type="HAMAP-Rule" id="MF_00912"/>
    </source>
</evidence>
<evidence type="ECO:0000256" key="3">
    <source>
        <dbReference type="ARBA" id="ARBA00022618"/>
    </source>
</evidence>
<comment type="subcellular location">
    <subcellularLocation>
        <location evidence="8">Cell membrane</location>
        <topology evidence="8">Single-pass type II membrane protein</topology>
    </subcellularLocation>
    <subcellularLocation>
        <location evidence="1">Membrane</location>
    </subcellularLocation>
    <text evidence="8">Localizes to the division septum.</text>
</comment>
<evidence type="ECO:0000256" key="1">
    <source>
        <dbReference type="ARBA" id="ARBA00004370"/>
    </source>
</evidence>
<keyword evidence="5 8" id="KW-1133">Transmembrane helix</keyword>
<dbReference type="InterPro" id="IPR034746">
    <property type="entry name" value="POTRA"/>
</dbReference>
<dbReference type="AlphaFoldDB" id="A0A387BHQ8"/>
<dbReference type="PROSITE" id="PS51779">
    <property type="entry name" value="POTRA"/>
    <property type="match status" value="1"/>
</dbReference>
<dbReference type="InterPro" id="IPR013685">
    <property type="entry name" value="POTRA_FtsQ_type"/>
</dbReference>
<keyword evidence="2 8" id="KW-1003">Cell membrane</keyword>
<sequence length="368" mass="40761">MSEKDKNLTPWQEKNLEYRRKKAEEARQEAKKNQPKIARFSSPFLKTVSKKEEAKNEKDISEETENAEGQETILSELENIAQDVESLRRTRPSIFAGSGVLLKKMWIGLAFALLIFFGSVYAVSPLSKIGNFTVSGNQNESAEQIALASKIKTGDSIFQILNTKQNIENTIKSQFPRVSTVKLSYHFPNNFEAQIQEYANSVYVKQSNKTYLVLSNGYIITTPVDSKQVQENKLPTLQNFSNAEVQEFVKAYETLKPDLKALITNVTKTPTSASKDFIALDMSDGNQVRVPLSQLAEKLPYYPSVAKQVKAPQVVDMEAGIYTKPKAAYLADLSKQASAQSSSLAAEKAKKAAENTGTSASSTTTSSQ</sequence>
<protein>
    <recommendedName>
        <fullName evidence="8">Cell division protein DivIB</fullName>
    </recommendedName>
</protein>
<proteinExistence type="inferred from homology"/>
<accession>A0A387BHQ8</accession>
<gene>
    <name evidence="8" type="primary">divIB</name>
    <name evidence="11" type="ORF">D7I46_05785</name>
</gene>
<dbReference type="PANTHER" id="PTHR37820">
    <property type="entry name" value="CELL DIVISION PROTEIN DIVIB"/>
    <property type="match status" value="1"/>
</dbReference>
<dbReference type="HAMAP" id="MF_00912">
    <property type="entry name" value="DivIB"/>
    <property type="match status" value="1"/>
</dbReference>
<dbReference type="InterPro" id="IPR050487">
    <property type="entry name" value="FtsQ_DivIB"/>
</dbReference>
<dbReference type="PANTHER" id="PTHR37820:SF1">
    <property type="entry name" value="CELL DIVISION PROTEIN FTSQ"/>
    <property type="match status" value="1"/>
</dbReference>
<dbReference type="OrthoDB" id="1819027at2"/>
<dbReference type="GO" id="GO:0043093">
    <property type="term" value="P:FtsZ-dependent cytokinesis"/>
    <property type="evidence" value="ECO:0007669"/>
    <property type="project" value="UniProtKB-UniRule"/>
</dbReference>
<evidence type="ECO:0000313" key="12">
    <source>
        <dbReference type="Proteomes" id="UP000269374"/>
    </source>
</evidence>
<name>A0A387BHQ8_9LACT</name>
<feature type="compositionally biased region" description="Low complexity" evidence="9">
    <location>
        <begin position="354"/>
        <end position="368"/>
    </location>
</feature>
<keyword evidence="12" id="KW-1185">Reference proteome</keyword>
<feature type="region of interest" description="Disordered" evidence="9">
    <location>
        <begin position="1"/>
        <end position="35"/>
    </location>
</feature>
<keyword evidence="7 8" id="KW-0131">Cell cycle</keyword>
<keyword evidence="3 8" id="KW-0132">Cell division</keyword>
<feature type="compositionally biased region" description="Basic and acidic residues" evidence="9">
    <location>
        <begin position="14"/>
        <end position="32"/>
    </location>
</feature>
<dbReference type="Pfam" id="PF03799">
    <property type="entry name" value="FtsQ_DivIB_C"/>
    <property type="match status" value="1"/>
</dbReference>
<dbReference type="Proteomes" id="UP000269374">
    <property type="component" value="Chromosome"/>
</dbReference>
<dbReference type="RefSeq" id="WP_120772034.1">
    <property type="nucleotide sequence ID" value="NZ_CP032627.1"/>
</dbReference>
<comment type="similarity">
    <text evidence="8">Belongs to the FtsQ/DivIB family. DivIB subfamily.</text>
</comment>
<evidence type="ECO:0000256" key="5">
    <source>
        <dbReference type="ARBA" id="ARBA00022989"/>
    </source>
</evidence>
<comment type="function">
    <text evidence="8">Cell division protein that may be involved in stabilizing or promoting the assembly of the division complex.</text>
</comment>
<feature type="transmembrane region" description="Helical" evidence="8">
    <location>
        <begin position="105"/>
        <end position="123"/>
    </location>
</feature>
<reference evidence="11 12" key="1">
    <citation type="submission" date="2018-09" db="EMBL/GenBank/DDBJ databases">
        <title>Genome sequencing of strain 1JSPR-7.</title>
        <authorList>
            <person name="Heo J."/>
            <person name="Kim S.-J."/>
            <person name="Kwon S.-W."/>
        </authorList>
    </citation>
    <scope>NUCLEOTIDE SEQUENCE [LARGE SCALE GENOMIC DNA]</scope>
    <source>
        <strain evidence="11 12">1JSPR-7</strain>
    </source>
</reference>
<dbReference type="Gene3D" id="3.40.50.10960">
    <property type="match status" value="1"/>
</dbReference>
<evidence type="ECO:0000256" key="2">
    <source>
        <dbReference type="ARBA" id="ARBA00022475"/>
    </source>
</evidence>